<dbReference type="InterPro" id="IPR000873">
    <property type="entry name" value="AMP-dep_synth/lig_dom"/>
</dbReference>
<keyword evidence="10" id="KW-1133">Transmembrane helix</keyword>
<keyword evidence="12" id="KW-0472">Membrane</keyword>
<comment type="catalytic activity">
    <reaction evidence="15">
        <text>a very long-chain fatty acid + ATP + CoA = a very long-chain fatty acyl-CoA + AMP + diphosphate</text>
        <dbReference type="Rhea" id="RHEA:54536"/>
        <dbReference type="ChEBI" id="CHEBI:30616"/>
        <dbReference type="ChEBI" id="CHEBI:33019"/>
        <dbReference type="ChEBI" id="CHEBI:57287"/>
        <dbReference type="ChEBI" id="CHEBI:58950"/>
        <dbReference type="ChEBI" id="CHEBI:138261"/>
        <dbReference type="ChEBI" id="CHEBI:456215"/>
    </reaction>
    <physiologicalReaction direction="left-to-right" evidence="15">
        <dbReference type="Rhea" id="RHEA:54537"/>
    </physiologicalReaction>
</comment>
<evidence type="ECO:0000259" key="23">
    <source>
        <dbReference type="Pfam" id="PF13193"/>
    </source>
</evidence>
<dbReference type="Pfam" id="PF13193">
    <property type="entry name" value="AMP-binding_C"/>
    <property type="match status" value="1"/>
</dbReference>
<keyword evidence="6" id="KW-0812">Transmembrane</keyword>
<keyword evidence="3" id="KW-0813">Transport</keyword>
<evidence type="ECO:0000256" key="12">
    <source>
        <dbReference type="ARBA" id="ARBA00023136"/>
    </source>
</evidence>
<gene>
    <name evidence="24" type="ORF">SNE40_004500</name>
</gene>
<dbReference type="InterPro" id="IPR042099">
    <property type="entry name" value="ANL_N_sf"/>
</dbReference>
<keyword evidence="25" id="KW-1185">Reference proteome</keyword>
<evidence type="ECO:0000256" key="6">
    <source>
        <dbReference type="ARBA" id="ARBA00022692"/>
    </source>
</evidence>
<evidence type="ECO:0000256" key="18">
    <source>
        <dbReference type="ARBA" id="ARBA00048666"/>
    </source>
</evidence>
<evidence type="ECO:0000256" key="16">
    <source>
        <dbReference type="ARBA" id="ARBA00041297"/>
    </source>
</evidence>
<evidence type="ECO:0000256" key="14">
    <source>
        <dbReference type="ARBA" id="ARBA00026121"/>
    </source>
</evidence>
<evidence type="ECO:0000259" key="22">
    <source>
        <dbReference type="Pfam" id="PF00501"/>
    </source>
</evidence>
<evidence type="ECO:0000256" key="11">
    <source>
        <dbReference type="ARBA" id="ARBA00023055"/>
    </source>
</evidence>
<evidence type="ECO:0000313" key="24">
    <source>
        <dbReference type="EMBL" id="KAK6188295.1"/>
    </source>
</evidence>
<keyword evidence="9" id="KW-0067">ATP-binding</keyword>
<keyword evidence="4" id="KW-1003">Cell membrane</keyword>
<dbReference type="PANTHER" id="PTHR43107:SF22">
    <property type="entry name" value="VERY LONG-CHAIN ACYL-COA SYNTHETASE"/>
    <property type="match status" value="1"/>
</dbReference>
<evidence type="ECO:0000256" key="3">
    <source>
        <dbReference type="ARBA" id="ARBA00022448"/>
    </source>
</evidence>
<dbReference type="GO" id="GO:0005778">
    <property type="term" value="C:peroxisomal membrane"/>
    <property type="evidence" value="ECO:0007669"/>
    <property type="project" value="UniProtKB-SubCell"/>
</dbReference>
<dbReference type="PANTHER" id="PTHR43107">
    <property type="entry name" value="LONG-CHAIN FATTY ACID TRANSPORT PROTEIN"/>
    <property type="match status" value="1"/>
</dbReference>
<evidence type="ECO:0000256" key="17">
    <source>
        <dbReference type="ARBA" id="ARBA00046271"/>
    </source>
</evidence>
<dbReference type="Gene3D" id="3.30.300.30">
    <property type="match status" value="1"/>
</dbReference>
<evidence type="ECO:0000256" key="13">
    <source>
        <dbReference type="ARBA" id="ARBA00023140"/>
    </source>
</evidence>
<evidence type="ECO:0000256" key="4">
    <source>
        <dbReference type="ARBA" id="ARBA00022475"/>
    </source>
</evidence>
<comment type="subcellular location">
    <subcellularLocation>
        <location evidence="1">Cell membrane</location>
        <topology evidence="1">Multi-pass membrane protein</topology>
    </subcellularLocation>
    <subcellularLocation>
        <location evidence="17">Peroxisome membrane</location>
    </subcellularLocation>
</comment>
<name>A0AAN8K9K2_PATCE</name>
<keyword evidence="13" id="KW-0576">Peroxisome</keyword>
<evidence type="ECO:0000256" key="15">
    <source>
        <dbReference type="ARBA" id="ARBA00036527"/>
    </source>
</evidence>
<dbReference type="GO" id="GO:0005886">
    <property type="term" value="C:plasma membrane"/>
    <property type="evidence" value="ECO:0007669"/>
    <property type="project" value="UniProtKB-SubCell"/>
</dbReference>
<comment type="catalytic activity">
    <reaction evidence="18">
        <text>tetracosanoate + ATP + CoA = tetracosanoyl-CoA + AMP + diphosphate</text>
        <dbReference type="Rhea" id="RHEA:33639"/>
        <dbReference type="ChEBI" id="CHEBI:30616"/>
        <dbReference type="ChEBI" id="CHEBI:31014"/>
        <dbReference type="ChEBI" id="CHEBI:33019"/>
        <dbReference type="ChEBI" id="CHEBI:57287"/>
        <dbReference type="ChEBI" id="CHEBI:65052"/>
        <dbReference type="ChEBI" id="CHEBI:456215"/>
    </reaction>
    <physiologicalReaction direction="left-to-right" evidence="18">
        <dbReference type="Rhea" id="RHEA:33640"/>
    </physiologicalReaction>
</comment>
<keyword evidence="8" id="KW-0276">Fatty acid metabolism</keyword>
<evidence type="ECO:0000256" key="2">
    <source>
        <dbReference type="ARBA" id="ARBA00006432"/>
    </source>
</evidence>
<dbReference type="GO" id="GO:0005324">
    <property type="term" value="F:long-chain fatty acid transmembrane transporter activity"/>
    <property type="evidence" value="ECO:0007669"/>
    <property type="project" value="TreeGrafter"/>
</dbReference>
<dbReference type="GO" id="GO:0044539">
    <property type="term" value="P:long-chain fatty acid import into cell"/>
    <property type="evidence" value="ECO:0007669"/>
    <property type="project" value="TreeGrafter"/>
</dbReference>
<keyword evidence="8" id="KW-0443">Lipid metabolism</keyword>
<evidence type="ECO:0000256" key="19">
    <source>
        <dbReference type="ARBA" id="ARBA00060276"/>
    </source>
</evidence>
<keyword evidence="5" id="KW-0436">Ligase</keyword>
<evidence type="ECO:0000256" key="10">
    <source>
        <dbReference type="ARBA" id="ARBA00022989"/>
    </source>
</evidence>
<dbReference type="InterPro" id="IPR045851">
    <property type="entry name" value="AMP-bd_C_sf"/>
</dbReference>
<dbReference type="Pfam" id="PF00501">
    <property type="entry name" value="AMP-binding"/>
    <property type="match status" value="1"/>
</dbReference>
<dbReference type="GO" id="GO:0004467">
    <property type="term" value="F:long-chain fatty acid-CoA ligase activity"/>
    <property type="evidence" value="ECO:0007669"/>
    <property type="project" value="UniProtKB-EC"/>
</dbReference>
<comment type="function">
    <text evidence="19">Acyl-CoA synthetase required for both the import of long chain fatty acids (LCFAs) (C14-C18) and the activation very long chain fatty acids (VLCFAs) (C20-C26) by esterification of the fatty acids into metabolically active CoA-thioesters for subsequent degradation or incorporation into phospholipids. The transport and fatty acyl-CoA synthetase activities are genetically separable and are thus independent activities. Esterifies VLCFAs in the peroxisome matrix. The VLCFAs are actively transported into peroxisomes by a PXA1-PXA2 heterodimeric transporter in the peroxisomal membrane.</text>
</comment>
<evidence type="ECO:0000256" key="7">
    <source>
        <dbReference type="ARBA" id="ARBA00022741"/>
    </source>
</evidence>
<dbReference type="FunFam" id="3.30.300.30:FF:000002">
    <property type="entry name" value="Long-chain fatty acid transport protein 1"/>
    <property type="match status" value="1"/>
</dbReference>
<feature type="domain" description="AMP-binding enzyme C-terminal" evidence="23">
    <location>
        <begin position="494"/>
        <end position="573"/>
    </location>
</feature>
<feature type="domain" description="AMP-dependent synthetase/ligase" evidence="22">
    <location>
        <begin position="58"/>
        <end position="384"/>
    </location>
</feature>
<dbReference type="EMBL" id="JAZGQO010000003">
    <property type="protein sequence ID" value="KAK6188295.1"/>
    <property type="molecule type" value="Genomic_DNA"/>
</dbReference>
<evidence type="ECO:0000256" key="9">
    <source>
        <dbReference type="ARBA" id="ARBA00022840"/>
    </source>
</evidence>
<dbReference type="Gene3D" id="3.40.50.12780">
    <property type="entry name" value="N-terminal domain of ligase-like"/>
    <property type="match status" value="1"/>
</dbReference>
<organism evidence="24 25">
    <name type="scientific">Patella caerulea</name>
    <name type="common">Rayed Mediterranean limpet</name>
    <dbReference type="NCBI Taxonomy" id="87958"/>
    <lineage>
        <taxon>Eukaryota</taxon>
        <taxon>Metazoa</taxon>
        <taxon>Spiralia</taxon>
        <taxon>Lophotrochozoa</taxon>
        <taxon>Mollusca</taxon>
        <taxon>Gastropoda</taxon>
        <taxon>Patellogastropoda</taxon>
        <taxon>Patelloidea</taxon>
        <taxon>Patellidae</taxon>
        <taxon>Patella</taxon>
    </lineage>
</organism>
<dbReference type="GO" id="GO:0005524">
    <property type="term" value="F:ATP binding"/>
    <property type="evidence" value="ECO:0007669"/>
    <property type="project" value="UniProtKB-KW"/>
</dbReference>
<keyword evidence="7" id="KW-0547">Nucleotide-binding</keyword>
<dbReference type="NCBIfam" id="NF006134">
    <property type="entry name" value="PRK08279.1"/>
    <property type="match status" value="1"/>
</dbReference>
<dbReference type="InterPro" id="IPR025110">
    <property type="entry name" value="AMP-bd_C"/>
</dbReference>
<dbReference type="SUPFAM" id="SSF56801">
    <property type="entry name" value="Acetyl-CoA synthetase-like"/>
    <property type="match status" value="1"/>
</dbReference>
<proteinExistence type="inferred from homology"/>
<dbReference type="GO" id="GO:0005789">
    <property type="term" value="C:endoplasmic reticulum membrane"/>
    <property type="evidence" value="ECO:0007669"/>
    <property type="project" value="TreeGrafter"/>
</dbReference>
<evidence type="ECO:0000256" key="1">
    <source>
        <dbReference type="ARBA" id="ARBA00004651"/>
    </source>
</evidence>
<comment type="similarity">
    <text evidence="2">Belongs to the ATP-dependent AMP-binding enzyme family.</text>
</comment>
<protein>
    <recommendedName>
        <fullName evidence="20">Very long-chain fatty acid transport protein</fullName>
        <ecNumber evidence="14">6.2.1.3</ecNumber>
    </recommendedName>
    <alternativeName>
        <fullName evidence="16">Long-chain-fatty-acid--CoA ligase</fullName>
    </alternativeName>
    <alternativeName>
        <fullName evidence="21">Very-long-chain acyl-CoA synthetase</fullName>
    </alternativeName>
</protein>
<dbReference type="PROSITE" id="PS00455">
    <property type="entry name" value="AMP_BINDING"/>
    <property type="match status" value="1"/>
</dbReference>
<dbReference type="FunFam" id="3.40.50.12780:FF:000019">
    <property type="entry name" value="Long-chain fatty acid transporter"/>
    <property type="match status" value="1"/>
</dbReference>
<sequence length="621" mass="70178">MLLWLLGTLLSLVLISVATIHFLFPWVLLDIRYILTAKKVVQDIKDRVKKRELIIDTFEATAKRCADQTFIVFQDQKFTYKFVDEQANRVARVCLDLGLKKRDTVAIMIQNEPAFLWTFFGLQKIGIKVALINYHLRGQALSHSIHGCQSRALIVGQGDEILAAVEEIKQDLSELQILIQSDNVKGSGFKSFNKLMQEASPDQIDASIRDDLHLKDISSFVFTSGTTGFPKPATVSLLRTISSIGAFSLFNFSEKDILYETLPLYHASALNLGVFNVINKGAVIVLRSKFSATAFWEECRKHDVTVIHYIGELCRYLVAKPKQETDGKHCVRVAIGNGLRQDIWEEFQQRFKIPQIIEFYAATESPVAFQNIFNKVGSCGRSSPLLRKLTPVTFVEFDNDTQSAKRDKNGRCIPVSSGDTGLLLAPVSGSLPFEGYYNKPKDTEKKIIKDVLKEGDVFYNSGDLFYIDKDYFLYFKDRTGDTYRWKGENVSTSEISEAVNNLDFVHDTNVYGVNVPGCEGKAGMAAIHLKEGASVSPQHIHQISQHCSKQLPAYARPRFLRIQRQMSLTSTFKQQKVDLINEGFNPGKIDEELYYYDTKQNEFKPLDETSYEGISAGKIQL</sequence>
<dbReference type="AlphaFoldDB" id="A0AAN8K9K2"/>
<accession>A0AAN8K9K2</accession>
<evidence type="ECO:0000256" key="5">
    <source>
        <dbReference type="ARBA" id="ARBA00022598"/>
    </source>
</evidence>
<dbReference type="InterPro" id="IPR020845">
    <property type="entry name" value="AMP-binding_CS"/>
</dbReference>
<evidence type="ECO:0000256" key="8">
    <source>
        <dbReference type="ARBA" id="ARBA00022832"/>
    </source>
</evidence>
<evidence type="ECO:0000256" key="20">
    <source>
        <dbReference type="ARBA" id="ARBA00068795"/>
    </source>
</evidence>
<evidence type="ECO:0000256" key="21">
    <source>
        <dbReference type="ARBA" id="ARBA00078285"/>
    </source>
</evidence>
<dbReference type="EC" id="6.2.1.3" evidence="14"/>
<comment type="caution">
    <text evidence="24">The sequence shown here is derived from an EMBL/GenBank/DDBJ whole genome shotgun (WGS) entry which is preliminary data.</text>
</comment>
<dbReference type="Proteomes" id="UP001347796">
    <property type="component" value="Unassembled WGS sequence"/>
</dbReference>
<reference evidence="24 25" key="1">
    <citation type="submission" date="2024-01" db="EMBL/GenBank/DDBJ databases">
        <title>The genome of the rayed Mediterranean limpet Patella caerulea (Linnaeus, 1758).</title>
        <authorList>
            <person name="Anh-Thu Weber A."/>
            <person name="Halstead-Nussloch G."/>
        </authorList>
    </citation>
    <scope>NUCLEOTIDE SEQUENCE [LARGE SCALE GENOMIC DNA]</scope>
    <source>
        <strain evidence="24">AATW-2023a</strain>
        <tissue evidence="24">Whole specimen</tissue>
    </source>
</reference>
<keyword evidence="11" id="KW-0445">Lipid transport</keyword>
<evidence type="ECO:0000313" key="25">
    <source>
        <dbReference type="Proteomes" id="UP001347796"/>
    </source>
</evidence>